<feature type="region of interest" description="Disordered" evidence="1">
    <location>
        <begin position="144"/>
        <end position="197"/>
    </location>
</feature>
<accession>A0AAW0A045</accession>
<reference evidence="2 3" key="1">
    <citation type="journal article" date="2024" name="J Genomics">
        <title>Draft genome sequencing and assembly of Favolaschia claudopus CIRM-BRFM 2984 isolated from oak limbs.</title>
        <authorList>
            <person name="Navarro D."/>
            <person name="Drula E."/>
            <person name="Chaduli D."/>
            <person name="Cazenave R."/>
            <person name="Ahrendt S."/>
            <person name="Wang J."/>
            <person name="Lipzen A."/>
            <person name="Daum C."/>
            <person name="Barry K."/>
            <person name="Grigoriev I.V."/>
            <person name="Favel A."/>
            <person name="Rosso M.N."/>
            <person name="Martin F."/>
        </authorList>
    </citation>
    <scope>NUCLEOTIDE SEQUENCE [LARGE SCALE GENOMIC DNA]</scope>
    <source>
        <strain evidence="2 3">CIRM-BRFM 2984</strain>
    </source>
</reference>
<evidence type="ECO:0000256" key="1">
    <source>
        <dbReference type="SAM" id="MobiDB-lite"/>
    </source>
</evidence>
<proteinExistence type="predicted"/>
<feature type="compositionally biased region" description="Low complexity" evidence="1">
    <location>
        <begin position="150"/>
        <end position="162"/>
    </location>
</feature>
<evidence type="ECO:0000313" key="2">
    <source>
        <dbReference type="EMBL" id="KAK6996670.1"/>
    </source>
</evidence>
<protein>
    <submittedName>
        <fullName evidence="2">Uncharacterized protein</fullName>
    </submittedName>
</protein>
<comment type="caution">
    <text evidence="2">The sequence shown here is derived from an EMBL/GenBank/DDBJ whole genome shotgun (WGS) entry which is preliminary data.</text>
</comment>
<dbReference type="EMBL" id="JAWWNJ010000096">
    <property type="protein sequence ID" value="KAK6996670.1"/>
    <property type="molecule type" value="Genomic_DNA"/>
</dbReference>
<evidence type="ECO:0000313" key="3">
    <source>
        <dbReference type="Proteomes" id="UP001362999"/>
    </source>
</evidence>
<name>A0AAW0A045_9AGAR</name>
<organism evidence="2 3">
    <name type="scientific">Favolaschia claudopus</name>
    <dbReference type="NCBI Taxonomy" id="2862362"/>
    <lineage>
        <taxon>Eukaryota</taxon>
        <taxon>Fungi</taxon>
        <taxon>Dikarya</taxon>
        <taxon>Basidiomycota</taxon>
        <taxon>Agaricomycotina</taxon>
        <taxon>Agaricomycetes</taxon>
        <taxon>Agaricomycetidae</taxon>
        <taxon>Agaricales</taxon>
        <taxon>Marasmiineae</taxon>
        <taxon>Mycenaceae</taxon>
        <taxon>Favolaschia</taxon>
    </lineage>
</organism>
<dbReference type="Proteomes" id="UP001362999">
    <property type="component" value="Unassembled WGS sequence"/>
</dbReference>
<gene>
    <name evidence="2" type="ORF">R3P38DRAFT_3069839</name>
</gene>
<keyword evidence="3" id="KW-1185">Reference proteome</keyword>
<dbReference type="AlphaFoldDB" id="A0AAW0A045"/>
<sequence length="197" mass="21576">MFRGGRAYNDWLDPYGLFGRDPYGFDRYDDPIGRSSFAPVSDRAYRALDTAKTTFLQHLASVDTSAGPVKEEIIKFHLVPDMKKEFNKFVKEHGCTASQRKITREEQDKINKSRKSLMIYSSVTVSPQAQQQYLAKNPSKALAAGSTRNAVASSSKAPATSPAPAPLGTSQALKRSANDAQLDVASESGSLSKKKKL</sequence>